<proteinExistence type="predicted"/>
<dbReference type="STRING" id="2060906.A0A0H1BHX9"/>
<dbReference type="InterPro" id="IPR007541">
    <property type="entry name" value="Uncharacterised_BSP"/>
</dbReference>
<keyword evidence="3" id="KW-1185">Reference proteome</keyword>
<comment type="caution">
    <text evidence="2">The sequence shown here is derived from an EMBL/GenBank/DDBJ whole genome shotgun (WGS) entry which is preliminary data.</text>
</comment>
<feature type="region of interest" description="Disordered" evidence="1">
    <location>
        <begin position="1"/>
        <end position="54"/>
    </location>
</feature>
<feature type="compositionally biased region" description="Acidic residues" evidence="1">
    <location>
        <begin position="304"/>
        <end position="332"/>
    </location>
</feature>
<feature type="region of interest" description="Disordered" evidence="1">
    <location>
        <begin position="298"/>
        <end position="339"/>
    </location>
</feature>
<name>A0A0H1BHX9_9EURO</name>
<dbReference type="EMBL" id="LDEV01001740">
    <property type="protein sequence ID" value="KLJ11119.1"/>
    <property type="molecule type" value="Genomic_DNA"/>
</dbReference>
<evidence type="ECO:0008006" key="4">
    <source>
        <dbReference type="Google" id="ProtNLM"/>
    </source>
</evidence>
<dbReference type="Pfam" id="PF04450">
    <property type="entry name" value="BSP"/>
    <property type="match status" value="1"/>
</dbReference>
<feature type="compositionally biased region" description="Basic residues" evidence="1">
    <location>
        <begin position="203"/>
        <end position="214"/>
    </location>
</feature>
<feature type="compositionally biased region" description="Polar residues" evidence="1">
    <location>
        <begin position="1"/>
        <end position="26"/>
    </location>
</feature>
<feature type="compositionally biased region" description="Basic and acidic residues" evidence="1">
    <location>
        <begin position="27"/>
        <end position="44"/>
    </location>
</feature>
<gene>
    <name evidence="2" type="ORF">EMPG_13570</name>
</gene>
<dbReference type="Proteomes" id="UP000053573">
    <property type="component" value="Unassembled WGS sequence"/>
</dbReference>
<dbReference type="AlphaFoldDB" id="A0A0H1BHX9"/>
<evidence type="ECO:0000313" key="2">
    <source>
        <dbReference type="EMBL" id="KLJ11119.1"/>
    </source>
</evidence>
<dbReference type="PANTHER" id="PTHR33321">
    <property type="match status" value="1"/>
</dbReference>
<organism evidence="2 3">
    <name type="scientific">Blastomyces silverae</name>
    <dbReference type="NCBI Taxonomy" id="2060906"/>
    <lineage>
        <taxon>Eukaryota</taxon>
        <taxon>Fungi</taxon>
        <taxon>Dikarya</taxon>
        <taxon>Ascomycota</taxon>
        <taxon>Pezizomycotina</taxon>
        <taxon>Eurotiomycetes</taxon>
        <taxon>Eurotiomycetidae</taxon>
        <taxon>Onygenales</taxon>
        <taxon>Ajellomycetaceae</taxon>
        <taxon>Blastomyces</taxon>
    </lineage>
</organism>
<feature type="region of interest" description="Disordered" evidence="1">
    <location>
        <begin position="94"/>
        <end position="121"/>
    </location>
</feature>
<reference evidence="3" key="1">
    <citation type="journal article" date="2015" name="PLoS Genet.">
        <title>The dynamic genome and transcriptome of the human fungal pathogen Blastomyces and close relative Emmonsia.</title>
        <authorList>
            <person name="Munoz J.F."/>
            <person name="Gauthier G.M."/>
            <person name="Desjardins C.A."/>
            <person name="Gallo J.E."/>
            <person name="Holder J."/>
            <person name="Sullivan T.D."/>
            <person name="Marty A.J."/>
            <person name="Carmen J.C."/>
            <person name="Chen Z."/>
            <person name="Ding L."/>
            <person name="Gujja S."/>
            <person name="Magrini V."/>
            <person name="Misas E."/>
            <person name="Mitreva M."/>
            <person name="Priest M."/>
            <person name="Saif S."/>
            <person name="Whiston E.A."/>
            <person name="Young S."/>
            <person name="Zeng Q."/>
            <person name="Goldman W.E."/>
            <person name="Mardis E.R."/>
            <person name="Taylor J.W."/>
            <person name="McEwen J.G."/>
            <person name="Clay O.K."/>
            <person name="Klein B.S."/>
            <person name="Cuomo C.A."/>
        </authorList>
    </citation>
    <scope>NUCLEOTIDE SEQUENCE [LARGE SCALE GENOMIC DNA]</scope>
    <source>
        <strain evidence="3">UAMH 139</strain>
    </source>
</reference>
<protein>
    <recommendedName>
        <fullName evidence="4">PBSP domain-containing protein</fullName>
    </recommendedName>
</protein>
<evidence type="ECO:0000256" key="1">
    <source>
        <dbReference type="SAM" id="MobiDB-lite"/>
    </source>
</evidence>
<evidence type="ECO:0000313" key="3">
    <source>
        <dbReference type="Proteomes" id="UP000053573"/>
    </source>
</evidence>
<feature type="region of interest" description="Disordered" evidence="1">
    <location>
        <begin position="190"/>
        <end position="226"/>
    </location>
</feature>
<sequence length="374" mass="41265">MSTSSGSSVQLTPSSSPIPYKSTNKTKNADSNEIDNAKPRHEAPHSPPQPTPKLRLHLQDLTHPATKSFINLISDPNAAINTALANIVTYLYTSPPKRDQSRNSSSSSSSHAPRTYPHFNPSLPATRSVTFIIRDMPGVAYTTGTELDSDHKEIHFSLSYISTVSNTFADAARELLGVITHELVHCYQHTRPQSRPGAEELKKKKKMKKKKNKKDKSGQAIPNPPSGLIEGIADFVRLKAGLVPPHWKRPMSKAERGGRWDQGYQITAFFLEWIEDVRVGEGAVGMLNDRLLRVGYVGESDGNGGDEDDGDDGEDTDDGDDEDHGDDEEDQEGAGVMTDDEYLAKRGFWRGLFGADALELWEQYGEYLDALKVS</sequence>
<dbReference type="PANTHER" id="PTHR33321:SF12">
    <property type="entry name" value="PLANT BASIC SECRETORY PROTEIN (BSP) FAMILY PROTEIN"/>
    <property type="match status" value="1"/>
</dbReference>
<dbReference type="OrthoDB" id="891726at2759"/>
<accession>A0A0H1BHX9</accession>